<dbReference type="GO" id="GO:0035999">
    <property type="term" value="P:tetrahydrofolate interconversion"/>
    <property type="evidence" value="ECO:0007669"/>
    <property type="project" value="TreeGrafter"/>
</dbReference>
<dbReference type="InterPro" id="IPR002698">
    <property type="entry name" value="FTHF_cligase"/>
</dbReference>
<dbReference type="PANTHER" id="PTHR23407:SF1">
    <property type="entry name" value="5-FORMYLTETRAHYDROFOLATE CYCLO-LIGASE"/>
    <property type="match status" value="1"/>
</dbReference>
<evidence type="ECO:0000256" key="2">
    <source>
        <dbReference type="ARBA" id="ARBA00022741"/>
    </source>
</evidence>
<dbReference type="Pfam" id="PF01812">
    <property type="entry name" value="5-FTHF_cyc-lig"/>
    <property type="match status" value="1"/>
</dbReference>
<feature type="binding site" evidence="4">
    <location>
        <begin position="8"/>
        <end position="12"/>
    </location>
    <ligand>
        <name>ATP</name>
        <dbReference type="ChEBI" id="CHEBI:30616"/>
    </ligand>
</feature>
<feature type="binding site" evidence="4">
    <location>
        <position position="52"/>
    </location>
    <ligand>
        <name>substrate</name>
    </ligand>
</feature>
<comment type="catalytic activity">
    <reaction evidence="5">
        <text>(6S)-5-formyl-5,6,7,8-tetrahydrofolate + ATP = (6R)-5,10-methenyltetrahydrofolate + ADP + phosphate</text>
        <dbReference type="Rhea" id="RHEA:10488"/>
        <dbReference type="ChEBI" id="CHEBI:30616"/>
        <dbReference type="ChEBI" id="CHEBI:43474"/>
        <dbReference type="ChEBI" id="CHEBI:57455"/>
        <dbReference type="ChEBI" id="CHEBI:57457"/>
        <dbReference type="ChEBI" id="CHEBI:456216"/>
        <dbReference type="EC" id="6.3.3.2"/>
    </reaction>
</comment>
<dbReference type="SUPFAM" id="SSF100950">
    <property type="entry name" value="NagB/RpiA/CoA transferase-like"/>
    <property type="match status" value="1"/>
</dbReference>
<dbReference type="NCBIfam" id="TIGR02727">
    <property type="entry name" value="MTHFS_bact"/>
    <property type="match status" value="1"/>
</dbReference>
<dbReference type="Gene3D" id="3.40.50.10420">
    <property type="entry name" value="NagB/RpiA/CoA transferase-like"/>
    <property type="match status" value="1"/>
</dbReference>
<protein>
    <recommendedName>
        <fullName evidence="5">5-formyltetrahydrofolate cyclo-ligase</fullName>
        <ecNumber evidence="5">6.3.3.2</ecNumber>
    </recommendedName>
</protein>
<dbReference type="PANTHER" id="PTHR23407">
    <property type="entry name" value="ATPASE INHIBITOR/5-FORMYLTETRAHYDROFOLATE CYCLO-LIGASE"/>
    <property type="match status" value="1"/>
</dbReference>
<dbReference type="InterPro" id="IPR037171">
    <property type="entry name" value="NagB/RpiA_transferase-like"/>
</dbReference>
<evidence type="ECO:0000256" key="3">
    <source>
        <dbReference type="ARBA" id="ARBA00022840"/>
    </source>
</evidence>
<dbReference type="GO" id="GO:0046872">
    <property type="term" value="F:metal ion binding"/>
    <property type="evidence" value="ECO:0007669"/>
    <property type="project" value="UniProtKB-KW"/>
</dbReference>
<dbReference type="GO" id="GO:0009396">
    <property type="term" value="P:folic acid-containing compound biosynthetic process"/>
    <property type="evidence" value="ECO:0007669"/>
    <property type="project" value="TreeGrafter"/>
</dbReference>
<name>A0A9D2M0H2_9FIRM</name>
<evidence type="ECO:0000256" key="4">
    <source>
        <dbReference type="PIRSR" id="PIRSR006806-1"/>
    </source>
</evidence>
<keyword evidence="5" id="KW-0479">Metal-binding</keyword>
<feature type="binding site" evidence="4">
    <location>
        <position position="57"/>
    </location>
    <ligand>
        <name>substrate</name>
    </ligand>
</feature>
<sequence>MGGVKKEKAALRRELLARRDALPGRAEKSRAIQSRVLALPEYRRARRVLLYLSKGSEVDTWPLLDCALAQGKEVYAPRCLERPGEMAFYRVSSREDLQAGAFGLLEPIPGRCPPLERGQGDLCLVPGLAFDREGYRLGYGKGYYDCFLAAQPVRTVGLCFEALAFERLPRDGFDRPVGRLVTEAGDARPGKEGFL</sequence>
<reference evidence="6" key="2">
    <citation type="submission" date="2021-04" db="EMBL/GenBank/DDBJ databases">
        <authorList>
            <person name="Gilroy R."/>
        </authorList>
    </citation>
    <scope>NUCLEOTIDE SEQUENCE</scope>
    <source>
        <strain evidence="6">ChiBcolR8-3208</strain>
    </source>
</reference>
<organism evidence="6 7">
    <name type="scientific">Candidatus Acutalibacter ornithocaccae</name>
    <dbReference type="NCBI Taxonomy" id="2838416"/>
    <lineage>
        <taxon>Bacteria</taxon>
        <taxon>Bacillati</taxon>
        <taxon>Bacillota</taxon>
        <taxon>Clostridia</taxon>
        <taxon>Eubacteriales</taxon>
        <taxon>Acutalibacteraceae</taxon>
        <taxon>Acutalibacter</taxon>
    </lineage>
</organism>
<dbReference type="Proteomes" id="UP000824214">
    <property type="component" value="Unassembled WGS sequence"/>
</dbReference>
<keyword evidence="3 4" id="KW-0067">ATP-binding</keyword>
<comment type="cofactor">
    <cofactor evidence="5">
        <name>Mg(2+)</name>
        <dbReference type="ChEBI" id="CHEBI:18420"/>
    </cofactor>
</comment>
<dbReference type="GO" id="GO:0005524">
    <property type="term" value="F:ATP binding"/>
    <property type="evidence" value="ECO:0007669"/>
    <property type="project" value="UniProtKB-KW"/>
</dbReference>
<dbReference type="PIRSF" id="PIRSF006806">
    <property type="entry name" value="FTHF_cligase"/>
    <property type="match status" value="1"/>
</dbReference>
<keyword evidence="2 4" id="KW-0547">Nucleotide-binding</keyword>
<reference evidence="6" key="1">
    <citation type="journal article" date="2021" name="PeerJ">
        <title>Extensive microbial diversity within the chicken gut microbiome revealed by metagenomics and culture.</title>
        <authorList>
            <person name="Gilroy R."/>
            <person name="Ravi A."/>
            <person name="Getino M."/>
            <person name="Pursley I."/>
            <person name="Horton D.L."/>
            <person name="Alikhan N.F."/>
            <person name="Baker D."/>
            <person name="Gharbi K."/>
            <person name="Hall N."/>
            <person name="Watson M."/>
            <person name="Adriaenssens E.M."/>
            <person name="Foster-Nyarko E."/>
            <person name="Jarju S."/>
            <person name="Secka A."/>
            <person name="Antonio M."/>
            <person name="Oren A."/>
            <person name="Chaudhuri R.R."/>
            <person name="La Ragione R."/>
            <person name="Hildebrand F."/>
            <person name="Pallen M.J."/>
        </authorList>
    </citation>
    <scope>NUCLEOTIDE SEQUENCE</scope>
    <source>
        <strain evidence="6">ChiBcolR8-3208</strain>
    </source>
</reference>
<feature type="binding site" evidence="4">
    <location>
        <begin position="136"/>
        <end position="144"/>
    </location>
    <ligand>
        <name>ATP</name>
        <dbReference type="ChEBI" id="CHEBI:30616"/>
    </ligand>
</feature>
<keyword evidence="6" id="KW-0436">Ligase</keyword>
<dbReference type="EC" id="6.3.3.2" evidence="5"/>
<accession>A0A9D2M0H2</accession>
<evidence type="ECO:0000256" key="5">
    <source>
        <dbReference type="RuleBase" id="RU361279"/>
    </source>
</evidence>
<dbReference type="InterPro" id="IPR024185">
    <property type="entry name" value="FTHF_cligase-like_sf"/>
</dbReference>
<dbReference type="GO" id="GO:0030272">
    <property type="term" value="F:5-formyltetrahydrofolate cyclo-ligase activity"/>
    <property type="evidence" value="ECO:0007669"/>
    <property type="project" value="UniProtKB-EC"/>
</dbReference>
<gene>
    <name evidence="6" type="ORF">H9942_10660</name>
</gene>
<evidence type="ECO:0000313" key="7">
    <source>
        <dbReference type="Proteomes" id="UP000824214"/>
    </source>
</evidence>
<evidence type="ECO:0000313" key="6">
    <source>
        <dbReference type="EMBL" id="HJB38506.1"/>
    </source>
</evidence>
<comment type="caution">
    <text evidence="6">The sequence shown here is derived from an EMBL/GenBank/DDBJ whole genome shotgun (WGS) entry which is preliminary data.</text>
</comment>
<evidence type="ECO:0000256" key="1">
    <source>
        <dbReference type="ARBA" id="ARBA00010638"/>
    </source>
</evidence>
<proteinExistence type="inferred from homology"/>
<dbReference type="AlphaFoldDB" id="A0A9D2M0H2"/>
<comment type="similarity">
    <text evidence="1 5">Belongs to the 5-formyltetrahydrofolate cyclo-ligase family.</text>
</comment>
<keyword evidence="5" id="KW-0460">Magnesium</keyword>
<dbReference type="EMBL" id="DWXZ01000223">
    <property type="protein sequence ID" value="HJB38506.1"/>
    <property type="molecule type" value="Genomic_DNA"/>
</dbReference>